<dbReference type="InterPro" id="IPR020843">
    <property type="entry name" value="ER"/>
</dbReference>
<organism evidence="2 3">
    <name type="scientific">Catenulispora subtropica</name>
    <dbReference type="NCBI Taxonomy" id="450798"/>
    <lineage>
        <taxon>Bacteria</taxon>
        <taxon>Bacillati</taxon>
        <taxon>Actinomycetota</taxon>
        <taxon>Actinomycetes</taxon>
        <taxon>Catenulisporales</taxon>
        <taxon>Catenulisporaceae</taxon>
        <taxon>Catenulispora</taxon>
    </lineage>
</organism>
<keyword evidence="3" id="KW-1185">Reference proteome</keyword>
<feature type="domain" description="Enoyl reductase (ER)" evidence="1">
    <location>
        <begin position="10"/>
        <end position="325"/>
    </location>
</feature>
<dbReference type="SUPFAM" id="SSF51735">
    <property type="entry name" value="NAD(P)-binding Rossmann-fold domains"/>
    <property type="match status" value="1"/>
</dbReference>
<dbReference type="SMART" id="SM00829">
    <property type="entry name" value="PKS_ER"/>
    <property type="match status" value="1"/>
</dbReference>
<evidence type="ECO:0000313" key="3">
    <source>
        <dbReference type="Proteomes" id="UP001499854"/>
    </source>
</evidence>
<dbReference type="EMBL" id="BAAAQM010000028">
    <property type="protein sequence ID" value="GAA1981207.1"/>
    <property type="molecule type" value="Genomic_DNA"/>
</dbReference>
<protein>
    <submittedName>
        <fullName evidence="2">NAD(P)-dependent alcohol dehydrogenase</fullName>
    </submittedName>
</protein>
<dbReference type="InterPro" id="IPR036291">
    <property type="entry name" value="NAD(P)-bd_dom_sf"/>
</dbReference>
<name>A0ABP5DJ15_9ACTN</name>
<accession>A0ABP5DJ15</accession>
<evidence type="ECO:0000313" key="2">
    <source>
        <dbReference type="EMBL" id="GAA1981207.1"/>
    </source>
</evidence>
<dbReference type="Pfam" id="PF13602">
    <property type="entry name" value="ADH_zinc_N_2"/>
    <property type="match status" value="1"/>
</dbReference>
<dbReference type="Gene3D" id="3.90.180.10">
    <property type="entry name" value="Medium-chain alcohol dehydrogenases, catalytic domain"/>
    <property type="match status" value="1"/>
</dbReference>
<dbReference type="InterPro" id="IPR013154">
    <property type="entry name" value="ADH-like_N"/>
</dbReference>
<dbReference type="Proteomes" id="UP001499854">
    <property type="component" value="Unassembled WGS sequence"/>
</dbReference>
<gene>
    <name evidence="2" type="ORF">GCM10009838_48000</name>
</gene>
<comment type="caution">
    <text evidence="2">The sequence shown here is derived from an EMBL/GenBank/DDBJ whole genome shotgun (WGS) entry which is preliminary data.</text>
</comment>
<dbReference type="PANTHER" id="PTHR44013:SF1">
    <property type="entry name" value="ZINC-TYPE ALCOHOL DEHYDROGENASE-LIKE PROTEIN C16A3.02C"/>
    <property type="match status" value="1"/>
</dbReference>
<sequence>MRAFTRHRFGDPGVLELVDSETPTPAEGEVLVRVHATSVNPYDWHHLRGEPMLARLVPGGLGLTRPRLRRLGCDLAGRVEAVGDGVTRFAPGDDVYALLEEGGFAEYACVPQDQLVPMPRNLTHEQAATVPMAAATALLALRDDGRIEAGQDVIITGASGGVGTYAVQIAVALGAKVTAVCGARNLDLVRSLGAAHAVDHAAGDVTRGPRHDLAVDLAGRTSTRAWRRALHPEGTLVVVGGPPGRWFQPMTHVLASVAVAPLGKQRVVGTDIVGHRRKPELLTTLTTLIEDGEVTPVIDRSYAFEELPEAIRHQERGHARGKVVVSIGG</sequence>
<dbReference type="InterPro" id="IPR052733">
    <property type="entry name" value="Chloroplast_QOR"/>
</dbReference>
<dbReference type="RefSeq" id="WP_344659349.1">
    <property type="nucleotide sequence ID" value="NZ_BAAAQM010000028.1"/>
</dbReference>
<reference evidence="3" key="1">
    <citation type="journal article" date="2019" name="Int. J. Syst. Evol. Microbiol.">
        <title>The Global Catalogue of Microorganisms (GCM) 10K type strain sequencing project: providing services to taxonomists for standard genome sequencing and annotation.</title>
        <authorList>
            <consortium name="The Broad Institute Genomics Platform"/>
            <consortium name="The Broad Institute Genome Sequencing Center for Infectious Disease"/>
            <person name="Wu L."/>
            <person name="Ma J."/>
        </authorList>
    </citation>
    <scope>NUCLEOTIDE SEQUENCE [LARGE SCALE GENOMIC DNA]</scope>
    <source>
        <strain evidence="3">JCM 16013</strain>
    </source>
</reference>
<evidence type="ECO:0000259" key="1">
    <source>
        <dbReference type="SMART" id="SM00829"/>
    </source>
</evidence>
<dbReference type="InterPro" id="IPR011032">
    <property type="entry name" value="GroES-like_sf"/>
</dbReference>
<proteinExistence type="predicted"/>
<dbReference type="PANTHER" id="PTHR44013">
    <property type="entry name" value="ZINC-TYPE ALCOHOL DEHYDROGENASE-LIKE PROTEIN C16A3.02C"/>
    <property type="match status" value="1"/>
</dbReference>
<dbReference type="Pfam" id="PF08240">
    <property type="entry name" value="ADH_N"/>
    <property type="match status" value="1"/>
</dbReference>
<dbReference type="Gene3D" id="3.40.50.720">
    <property type="entry name" value="NAD(P)-binding Rossmann-like Domain"/>
    <property type="match status" value="1"/>
</dbReference>
<dbReference type="CDD" id="cd08267">
    <property type="entry name" value="MDR1"/>
    <property type="match status" value="1"/>
</dbReference>
<dbReference type="SUPFAM" id="SSF50129">
    <property type="entry name" value="GroES-like"/>
    <property type="match status" value="1"/>
</dbReference>